<evidence type="ECO:0000256" key="2">
    <source>
        <dbReference type="ARBA" id="ARBA00023163"/>
    </source>
</evidence>
<keyword evidence="2" id="KW-0804">Transcription</keyword>
<protein>
    <submittedName>
        <fullName evidence="5">Putative zinc finger protein</fullName>
    </submittedName>
</protein>
<dbReference type="Gene3D" id="1.10.10.1320">
    <property type="entry name" value="Anti-sigma factor, zinc-finger domain"/>
    <property type="match status" value="1"/>
</dbReference>
<feature type="transmembrane region" description="Helical" evidence="3">
    <location>
        <begin position="150"/>
        <end position="170"/>
    </location>
</feature>
<feature type="transmembrane region" description="Helical" evidence="3">
    <location>
        <begin position="78"/>
        <end position="99"/>
    </location>
</feature>
<keyword evidence="3" id="KW-1133">Transmembrane helix</keyword>
<feature type="domain" description="Putative zinc-finger" evidence="4">
    <location>
        <begin position="7"/>
        <end position="39"/>
    </location>
</feature>
<dbReference type="Pfam" id="PF13490">
    <property type="entry name" value="zf-HC2"/>
    <property type="match status" value="1"/>
</dbReference>
<keyword evidence="1" id="KW-0805">Transcription regulation</keyword>
<evidence type="ECO:0000259" key="4">
    <source>
        <dbReference type="Pfam" id="PF13490"/>
    </source>
</evidence>
<gene>
    <name evidence="5" type="ORF">CLV71_10549</name>
</gene>
<feature type="transmembrane region" description="Helical" evidence="3">
    <location>
        <begin position="203"/>
        <end position="222"/>
    </location>
</feature>
<comment type="caution">
    <text evidence="5">The sequence shown here is derived from an EMBL/GenBank/DDBJ whole genome shotgun (WGS) entry which is preliminary data.</text>
</comment>
<keyword evidence="3" id="KW-0472">Membrane</keyword>
<feature type="transmembrane region" description="Helical" evidence="3">
    <location>
        <begin position="111"/>
        <end position="129"/>
    </location>
</feature>
<evidence type="ECO:0000313" key="5">
    <source>
        <dbReference type="EMBL" id="TDV51920.1"/>
    </source>
</evidence>
<evidence type="ECO:0000256" key="3">
    <source>
        <dbReference type="SAM" id="Phobius"/>
    </source>
</evidence>
<reference evidence="5 6" key="1">
    <citation type="submission" date="2019-03" db="EMBL/GenBank/DDBJ databases">
        <title>Genomic Encyclopedia of Archaeal and Bacterial Type Strains, Phase II (KMG-II): from individual species to whole genera.</title>
        <authorList>
            <person name="Goeker M."/>
        </authorList>
    </citation>
    <scope>NUCLEOTIDE SEQUENCE [LARGE SCALE GENOMIC DNA]</scope>
    <source>
        <strain evidence="5 6">DSM 45499</strain>
    </source>
</reference>
<accession>A0A4R7VQA2</accession>
<dbReference type="OrthoDB" id="3424744at2"/>
<feature type="transmembrane region" description="Helical" evidence="3">
    <location>
        <begin position="228"/>
        <end position="246"/>
    </location>
</feature>
<sequence length="256" mass="26995">MTWHASTELLHRYADGDPALATDVAWAVEVHLESCADCRARLAAEATEVAPLVEQVWAGLDLAPEPAPVRGRLWLTTWATPAMAPWLAMTVLVTLAAVVADWLTDGTYPSIALLLAPVAPVAGVAAAWARGMDPAHELVAATPRAGLYLVLRRTLAVLVVVIPLLALGTWTSPVRWLLPCLAFTVATLALGGFVGLRRAAVGLVVAWALFVVGPSLVTARVPVVLEPAALGVWAAVTVVCAAVVRLRATVYTRLES</sequence>
<feature type="transmembrane region" description="Helical" evidence="3">
    <location>
        <begin position="176"/>
        <end position="196"/>
    </location>
</feature>
<evidence type="ECO:0000256" key="1">
    <source>
        <dbReference type="ARBA" id="ARBA00023015"/>
    </source>
</evidence>
<evidence type="ECO:0000313" key="6">
    <source>
        <dbReference type="Proteomes" id="UP000294927"/>
    </source>
</evidence>
<dbReference type="RefSeq" id="WP_133903346.1">
    <property type="nucleotide sequence ID" value="NZ_SOCP01000005.1"/>
</dbReference>
<keyword evidence="6" id="KW-1185">Reference proteome</keyword>
<dbReference type="EMBL" id="SOCP01000005">
    <property type="protein sequence ID" value="TDV51920.1"/>
    <property type="molecule type" value="Genomic_DNA"/>
</dbReference>
<keyword evidence="3" id="KW-0812">Transmembrane</keyword>
<organism evidence="5 6">
    <name type="scientific">Actinophytocola oryzae</name>
    <dbReference type="NCBI Taxonomy" id="502181"/>
    <lineage>
        <taxon>Bacteria</taxon>
        <taxon>Bacillati</taxon>
        <taxon>Actinomycetota</taxon>
        <taxon>Actinomycetes</taxon>
        <taxon>Pseudonocardiales</taxon>
        <taxon>Pseudonocardiaceae</taxon>
    </lineage>
</organism>
<dbReference type="InterPro" id="IPR041916">
    <property type="entry name" value="Anti_sigma_zinc_sf"/>
</dbReference>
<dbReference type="Proteomes" id="UP000294927">
    <property type="component" value="Unassembled WGS sequence"/>
</dbReference>
<name>A0A4R7VQA2_9PSEU</name>
<proteinExistence type="predicted"/>
<dbReference type="AlphaFoldDB" id="A0A4R7VQA2"/>
<dbReference type="InterPro" id="IPR027383">
    <property type="entry name" value="Znf_put"/>
</dbReference>